<proteinExistence type="predicted"/>
<dbReference type="EMBL" id="JACCFS010000001">
    <property type="protein sequence ID" value="NYJ35883.1"/>
    <property type="molecule type" value="Genomic_DNA"/>
</dbReference>
<keyword evidence="1" id="KW-0732">Signal</keyword>
<dbReference type="Gene3D" id="2.60.40.1240">
    <property type="match status" value="1"/>
</dbReference>
<dbReference type="Proteomes" id="UP000572051">
    <property type="component" value="Unassembled WGS sequence"/>
</dbReference>
<dbReference type="AlphaFoldDB" id="A0A7Z0JB22"/>
<evidence type="ECO:0000313" key="4">
    <source>
        <dbReference type="Proteomes" id="UP000572051"/>
    </source>
</evidence>
<evidence type="ECO:0000313" key="3">
    <source>
        <dbReference type="EMBL" id="NYJ35883.1"/>
    </source>
</evidence>
<protein>
    <recommendedName>
        <fullName evidence="2">DUF4352 domain-containing protein</fullName>
    </recommendedName>
</protein>
<accession>A0A7Z0JB22</accession>
<evidence type="ECO:0000259" key="2">
    <source>
        <dbReference type="Pfam" id="PF11611"/>
    </source>
</evidence>
<comment type="caution">
    <text evidence="3">The sequence shown here is derived from an EMBL/GenBank/DDBJ whole genome shotgun (WGS) entry which is preliminary data.</text>
</comment>
<evidence type="ECO:0000256" key="1">
    <source>
        <dbReference type="ARBA" id="ARBA00022729"/>
    </source>
</evidence>
<organism evidence="3 4">
    <name type="scientific">Nocardiopsis aegyptia</name>
    <dbReference type="NCBI Taxonomy" id="220378"/>
    <lineage>
        <taxon>Bacteria</taxon>
        <taxon>Bacillati</taxon>
        <taxon>Actinomycetota</taxon>
        <taxon>Actinomycetes</taxon>
        <taxon>Streptosporangiales</taxon>
        <taxon>Nocardiopsidaceae</taxon>
        <taxon>Nocardiopsis</taxon>
    </lineage>
</organism>
<dbReference type="InterPro" id="IPR029051">
    <property type="entry name" value="DUF4352"/>
</dbReference>
<feature type="domain" description="DUF4352" evidence="2">
    <location>
        <begin position="82"/>
        <end position="190"/>
    </location>
</feature>
<keyword evidence="4" id="KW-1185">Reference proteome</keyword>
<dbReference type="RefSeq" id="WP_312889339.1">
    <property type="nucleotide sequence ID" value="NZ_JACCFS010000001.1"/>
</dbReference>
<dbReference type="InterPro" id="IPR029050">
    <property type="entry name" value="Immunoprotect_excell_Ig-like"/>
</dbReference>
<reference evidence="3 4" key="1">
    <citation type="submission" date="2020-07" db="EMBL/GenBank/DDBJ databases">
        <title>Sequencing the genomes of 1000 actinobacteria strains.</title>
        <authorList>
            <person name="Klenk H.-P."/>
        </authorList>
    </citation>
    <scope>NUCLEOTIDE SEQUENCE [LARGE SCALE GENOMIC DNA]</scope>
    <source>
        <strain evidence="3 4">DSM 44442</strain>
    </source>
</reference>
<sequence length="213" mass="22758">MNKISWIVTAAAAATALLVGFGAGWFGNQAYLRAQLSSAFEDVAADMDEAAPETPEDMEAMVEYEEDQDVVVSDNLPDPVPMGETASDGIWDITVSGVERADQVNGSYSNAVASDGWEFLILDVELTNASNGPQTPEIDGSEIMDAEGNRYAYHSDASFALDEDDAMYTEVNPNGTVDLRIPFEVEAGTEVTTALLSATWDSPQVAVSEIDEG</sequence>
<gene>
    <name evidence="3" type="ORF">HNR10_003764</name>
</gene>
<dbReference type="Pfam" id="PF11611">
    <property type="entry name" value="DUF4352"/>
    <property type="match status" value="1"/>
</dbReference>
<name>A0A7Z0JB22_9ACTN</name>